<evidence type="ECO:0000256" key="1">
    <source>
        <dbReference type="SAM" id="SignalP"/>
    </source>
</evidence>
<protein>
    <submittedName>
        <fullName evidence="3">Uncharacterized protein</fullName>
    </submittedName>
</protein>
<dbReference type="AlphaFoldDB" id="A0A914WM32"/>
<keyword evidence="1" id="KW-0732">Signal</keyword>
<evidence type="ECO:0000313" key="2">
    <source>
        <dbReference type="Proteomes" id="UP000887566"/>
    </source>
</evidence>
<feature type="chain" id="PRO_5038115591" evidence="1">
    <location>
        <begin position="25"/>
        <end position="94"/>
    </location>
</feature>
<dbReference type="Proteomes" id="UP000887566">
    <property type="component" value="Unplaced"/>
</dbReference>
<evidence type="ECO:0000313" key="3">
    <source>
        <dbReference type="WBParaSite" id="PSAMB.scaffold4594size14126.g24723.t1"/>
    </source>
</evidence>
<reference evidence="3" key="1">
    <citation type="submission" date="2022-11" db="UniProtKB">
        <authorList>
            <consortium name="WormBaseParasite"/>
        </authorList>
    </citation>
    <scope>IDENTIFICATION</scope>
</reference>
<organism evidence="2 3">
    <name type="scientific">Plectus sambesii</name>
    <dbReference type="NCBI Taxonomy" id="2011161"/>
    <lineage>
        <taxon>Eukaryota</taxon>
        <taxon>Metazoa</taxon>
        <taxon>Ecdysozoa</taxon>
        <taxon>Nematoda</taxon>
        <taxon>Chromadorea</taxon>
        <taxon>Plectida</taxon>
        <taxon>Plectina</taxon>
        <taxon>Plectoidea</taxon>
        <taxon>Plectidae</taxon>
        <taxon>Plectus</taxon>
    </lineage>
</organism>
<accession>A0A914WM32</accession>
<name>A0A914WM32_9BILA</name>
<feature type="signal peptide" evidence="1">
    <location>
        <begin position="1"/>
        <end position="24"/>
    </location>
</feature>
<sequence length="94" mass="10141">MNAALLMMVGAFFVTLQVIATVDGAEIRTKSIATEDAVMAESDILTRQRRGAISWECTAKCAGYWICIVKGALTSESCDYPSGCECKCFASQKC</sequence>
<keyword evidence="2" id="KW-1185">Reference proteome</keyword>
<dbReference type="WBParaSite" id="PSAMB.scaffold4594size14126.g24723.t1">
    <property type="protein sequence ID" value="PSAMB.scaffold4594size14126.g24723.t1"/>
    <property type="gene ID" value="PSAMB.scaffold4594size14126.g24723"/>
</dbReference>
<proteinExistence type="predicted"/>